<proteinExistence type="inferred from homology"/>
<evidence type="ECO:0000256" key="11">
    <source>
        <dbReference type="ARBA" id="ARBA00023125"/>
    </source>
</evidence>
<dbReference type="EC" id="3.2.2.31" evidence="3 15"/>
<dbReference type="FunFam" id="1.10.1670.10:FF:000002">
    <property type="entry name" value="Adenine DNA glycosylase"/>
    <property type="match status" value="1"/>
</dbReference>
<dbReference type="InterPro" id="IPR029119">
    <property type="entry name" value="MutY_C"/>
</dbReference>
<keyword evidence="13 15" id="KW-0326">Glycosidase</keyword>
<keyword evidence="5" id="KW-0004">4Fe-4S</keyword>
<comment type="cofactor">
    <cofactor evidence="15">
        <name>[4Fe-4S] cluster</name>
        <dbReference type="ChEBI" id="CHEBI:49883"/>
    </cofactor>
    <text evidence="15">Binds 1 [4Fe-4S] cluster.</text>
</comment>
<evidence type="ECO:0000256" key="6">
    <source>
        <dbReference type="ARBA" id="ARBA00022723"/>
    </source>
</evidence>
<dbReference type="EMBL" id="RZTZ01000016">
    <property type="protein sequence ID" value="RVT57565.1"/>
    <property type="molecule type" value="Genomic_DNA"/>
</dbReference>
<gene>
    <name evidence="17" type="primary">mutY</name>
    <name evidence="17" type="ORF">EM808_24125</name>
</gene>
<dbReference type="InterPro" id="IPR023170">
    <property type="entry name" value="HhH_base_excis_C"/>
</dbReference>
<evidence type="ECO:0000256" key="10">
    <source>
        <dbReference type="ARBA" id="ARBA00023014"/>
    </source>
</evidence>
<feature type="domain" description="HhH-GPD" evidence="16">
    <location>
        <begin position="73"/>
        <end position="224"/>
    </location>
</feature>
<dbReference type="InterPro" id="IPR000445">
    <property type="entry name" value="HhH_motif"/>
</dbReference>
<dbReference type="InterPro" id="IPR044298">
    <property type="entry name" value="MIG/MutY"/>
</dbReference>
<evidence type="ECO:0000313" key="18">
    <source>
        <dbReference type="Proteomes" id="UP000288024"/>
    </source>
</evidence>
<evidence type="ECO:0000256" key="14">
    <source>
        <dbReference type="ARBA" id="ARBA00058550"/>
    </source>
</evidence>
<accession>A0A3S2WZE9</accession>
<dbReference type="PANTHER" id="PTHR42944:SF1">
    <property type="entry name" value="ADENINE DNA GLYCOSYLASE"/>
    <property type="match status" value="1"/>
</dbReference>
<dbReference type="Gene3D" id="1.10.340.30">
    <property type="entry name" value="Hypothetical protein, domain 2"/>
    <property type="match status" value="1"/>
</dbReference>
<dbReference type="Pfam" id="PF00730">
    <property type="entry name" value="HhH-GPD"/>
    <property type="match status" value="1"/>
</dbReference>
<dbReference type="InterPro" id="IPR011257">
    <property type="entry name" value="DNA_glycosylase"/>
</dbReference>
<comment type="similarity">
    <text evidence="2 15">Belongs to the Nth/MutY family.</text>
</comment>
<dbReference type="GO" id="GO:0000701">
    <property type="term" value="F:purine-specific mismatch base pair DNA N-glycosylase activity"/>
    <property type="evidence" value="ECO:0007669"/>
    <property type="project" value="UniProtKB-EC"/>
</dbReference>
<dbReference type="GO" id="GO:0035485">
    <property type="term" value="F:adenine/guanine mispair binding"/>
    <property type="evidence" value="ECO:0007669"/>
    <property type="project" value="TreeGrafter"/>
</dbReference>
<dbReference type="SMART" id="SM00525">
    <property type="entry name" value="FES"/>
    <property type="match status" value="1"/>
</dbReference>
<keyword evidence="11" id="KW-0238">DNA-binding</keyword>
<comment type="function">
    <text evidence="14">Base excision repair (BER) glycosylase that initiates repair of A:oxoG to C:G by removing the inappropriately paired adenine base from the DNA backbone, generating an abasic site product. 8-oxoguanine (oxoG) is a genotoxic DNA lesion resulting from oxidation of guanine; this residue is misread by replicative DNA polymerases, that insert adenine instead of cytosine opposite the oxidized damaged base. Shows a powerful dicrimination of A versus C, since it does not cleave cytosine in oxoG:C pairs. May also be able to remove adenine from A:G mispairs, although this activity may not be physiologically relevant.</text>
</comment>
<dbReference type="GO" id="GO:0046872">
    <property type="term" value="F:metal ion binding"/>
    <property type="evidence" value="ECO:0007669"/>
    <property type="project" value="UniProtKB-UniRule"/>
</dbReference>
<evidence type="ECO:0000256" key="9">
    <source>
        <dbReference type="ARBA" id="ARBA00023004"/>
    </source>
</evidence>
<dbReference type="GO" id="GO:0051539">
    <property type="term" value="F:4 iron, 4 sulfur cluster binding"/>
    <property type="evidence" value="ECO:0007669"/>
    <property type="project" value="UniProtKB-UniRule"/>
</dbReference>
<evidence type="ECO:0000256" key="2">
    <source>
        <dbReference type="ARBA" id="ARBA00008343"/>
    </source>
</evidence>
<dbReference type="Pfam" id="PF00633">
    <property type="entry name" value="HHH"/>
    <property type="match status" value="1"/>
</dbReference>
<reference evidence="17 18" key="1">
    <citation type="submission" date="2019-01" db="EMBL/GenBank/DDBJ databases">
        <title>Bacillus sp. M5HDSG1-1, whole genome shotgun sequence.</title>
        <authorList>
            <person name="Tuo L."/>
        </authorList>
    </citation>
    <scope>NUCLEOTIDE SEQUENCE [LARGE SCALE GENOMIC DNA]</scope>
    <source>
        <strain evidence="17 18">M5HDSG1-1</strain>
    </source>
</reference>
<comment type="catalytic activity">
    <reaction evidence="1 15">
        <text>Hydrolyzes free adenine bases from 7,8-dihydro-8-oxoguanine:adenine mismatched double-stranded DNA, leaving an apurinic site.</text>
        <dbReference type="EC" id="3.2.2.31"/>
    </reaction>
</comment>
<dbReference type="GO" id="GO:0034039">
    <property type="term" value="F:8-oxo-7,8-dihydroguanine DNA N-glycosylase activity"/>
    <property type="evidence" value="ECO:0007669"/>
    <property type="project" value="TreeGrafter"/>
</dbReference>
<evidence type="ECO:0000256" key="12">
    <source>
        <dbReference type="ARBA" id="ARBA00023204"/>
    </source>
</evidence>
<dbReference type="Pfam" id="PF14815">
    <property type="entry name" value="NUDIX_4"/>
    <property type="match status" value="1"/>
</dbReference>
<dbReference type="GO" id="GO:0032357">
    <property type="term" value="F:oxidized purine DNA binding"/>
    <property type="evidence" value="ECO:0007669"/>
    <property type="project" value="TreeGrafter"/>
</dbReference>
<dbReference type="SUPFAM" id="SSF48150">
    <property type="entry name" value="DNA-glycosylase"/>
    <property type="match status" value="1"/>
</dbReference>
<evidence type="ECO:0000256" key="15">
    <source>
        <dbReference type="RuleBase" id="RU365096"/>
    </source>
</evidence>
<dbReference type="PANTHER" id="PTHR42944">
    <property type="entry name" value="ADENINE DNA GLYCOSYLASE"/>
    <property type="match status" value="1"/>
</dbReference>
<dbReference type="GO" id="GO:0006284">
    <property type="term" value="P:base-excision repair"/>
    <property type="evidence" value="ECO:0007669"/>
    <property type="project" value="UniProtKB-UniRule"/>
</dbReference>
<comment type="function">
    <text evidence="15">Adenine glycosylase active on G-A mispairs.</text>
</comment>
<dbReference type="Gene3D" id="3.90.79.10">
    <property type="entry name" value="Nucleoside Triphosphate Pyrophosphohydrolase"/>
    <property type="match status" value="1"/>
</dbReference>
<sequence length="389" mass="44788">MKAQSEREEHILCYSPFQKILTWWRVKVKEEAKNQLDIQQFRDDLLNWFIAEQRDLPWRKDKDPYKVWVSEIMLQQTKVDTVIPYFNRFVELFPTIDALSDAEEEKVLKAWEGLGYYSRARNLHTAVKEVREKYAGVVPNTPAEIATLRGVGPYTAGAILSIAYGVPEPAVDGNVMRVLSRILSIWEDIAKPKTRKTFEDAVRMLISHENPSYFNQALMELGALICTPTSPSCLLCPVREHCQAFMDGTQGELPVKTKNKKQKTVQIAAIILADEDGRTLIHKRSDKGLLANLWEFPNIEIVQTITSEAEQLKEELQSLYGATIEVEESITRIEHVFSHLIWQITVYKGKLVKLEEETDTLRKVNAREIEPYPFPVSHQKMLKFIPESE</sequence>
<evidence type="ECO:0000256" key="8">
    <source>
        <dbReference type="ARBA" id="ARBA00022801"/>
    </source>
</evidence>
<keyword evidence="18" id="KW-1185">Reference proteome</keyword>
<evidence type="ECO:0000313" key="17">
    <source>
        <dbReference type="EMBL" id="RVT57565.1"/>
    </source>
</evidence>
<keyword evidence="10" id="KW-0411">Iron-sulfur</keyword>
<evidence type="ECO:0000256" key="5">
    <source>
        <dbReference type="ARBA" id="ARBA00022485"/>
    </source>
</evidence>
<keyword evidence="6" id="KW-0479">Metal-binding</keyword>
<evidence type="ECO:0000259" key="16">
    <source>
        <dbReference type="SMART" id="SM00478"/>
    </source>
</evidence>
<dbReference type="NCBIfam" id="TIGR01084">
    <property type="entry name" value="mutY"/>
    <property type="match status" value="1"/>
</dbReference>
<dbReference type="FunFam" id="1.10.340.30:FF:000010">
    <property type="entry name" value="Adenine DNA glycosylase"/>
    <property type="match status" value="1"/>
</dbReference>
<keyword evidence="8" id="KW-0378">Hydrolase</keyword>
<dbReference type="AlphaFoldDB" id="A0A3S2WZE9"/>
<organism evidence="17 18">
    <name type="scientific">Niallia taxi</name>
    <dbReference type="NCBI Taxonomy" id="2499688"/>
    <lineage>
        <taxon>Bacteria</taxon>
        <taxon>Bacillati</taxon>
        <taxon>Bacillota</taxon>
        <taxon>Bacilli</taxon>
        <taxon>Bacillales</taxon>
        <taxon>Bacillaceae</taxon>
        <taxon>Niallia</taxon>
    </lineage>
</organism>
<dbReference type="GO" id="GO:0006298">
    <property type="term" value="P:mismatch repair"/>
    <property type="evidence" value="ECO:0007669"/>
    <property type="project" value="TreeGrafter"/>
</dbReference>
<evidence type="ECO:0000256" key="13">
    <source>
        <dbReference type="ARBA" id="ARBA00023295"/>
    </source>
</evidence>
<dbReference type="Gene3D" id="1.10.1670.10">
    <property type="entry name" value="Helix-hairpin-Helix base-excision DNA repair enzymes (C-terminal)"/>
    <property type="match status" value="1"/>
</dbReference>
<keyword evidence="12" id="KW-0234">DNA repair</keyword>
<dbReference type="InterPro" id="IPR015797">
    <property type="entry name" value="NUDIX_hydrolase-like_dom_sf"/>
</dbReference>
<dbReference type="InterPro" id="IPR005760">
    <property type="entry name" value="A/G_AdeGlyc_MutY"/>
</dbReference>
<evidence type="ECO:0000256" key="1">
    <source>
        <dbReference type="ARBA" id="ARBA00000843"/>
    </source>
</evidence>
<name>A0A3S2WZE9_9BACI</name>
<evidence type="ECO:0000256" key="3">
    <source>
        <dbReference type="ARBA" id="ARBA00012045"/>
    </source>
</evidence>
<evidence type="ECO:0000256" key="7">
    <source>
        <dbReference type="ARBA" id="ARBA00022763"/>
    </source>
</evidence>
<evidence type="ECO:0000256" key="4">
    <source>
        <dbReference type="ARBA" id="ARBA00022023"/>
    </source>
</evidence>
<keyword evidence="7 15" id="KW-0227">DNA damage</keyword>
<dbReference type="CDD" id="cd00056">
    <property type="entry name" value="ENDO3c"/>
    <property type="match status" value="1"/>
</dbReference>
<dbReference type="SMART" id="SM00478">
    <property type="entry name" value="ENDO3c"/>
    <property type="match status" value="1"/>
</dbReference>
<dbReference type="SUPFAM" id="SSF55811">
    <property type="entry name" value="Nudix"/>
    <property type="match status" value="1"/>
</dbReference>
<dbReference type="InterPro" id="IPR003651">
    <property type="entry name" value="Endonuclease3_FeS-loop_motif"/>
</dbReference>
<comment type="caution">
    <text evidence="17">The sequence shown here is derived from an EMBL/GenBank/DDBJ whole genome shotgun (WGS) entry which is preliminary data.</text>
</comment>
<dbReference type="InterPro" id="IPR003265">
    <property type="entry name" value="HhH-GPD_domain"/>
</dbReference>
<protein>
    <recommendedName>
        <fullName evidence="4 15">Adenine DNA glycosylase</fullName>
        <ecNumber evidence="3 15">3.2.2.31</ecNumber>
    </recommendedName>
</protein>
<dbReference type="Proteomes" id="UP000288024">
    <property type="component" value="Unassembled WGS sequence"/>
</dbReference>
<dbReference type="CDD" id="cd03431">
    <property type="entry name" value="NUDIX_DNA_Glycosylase_C-MutY"/>
    <property type="match status" value="1"/>
</dbReference>
<keyword evidence="9 15" id="KW-0408">Iron</keyword>